<reference evidence="2" key="2">
    <citation type="submission" date="2025-08" db="UniProtKB">
        <authorList>
            <consortium name="Ensembl"/>
        </authorList>
    </citation>
    <scope>IDENTIFICATION</scope>
    <source>
        <strain evidence="2">Thoroughbred</strain>
    </source>
</reference>
<organism evidence="2 3">
    <name type="scientific">Equus caballus</name>
    <name type="common">Horse</name>
    <dbReference type="NCBI Taxonomy" id="9796"/>
    <lineage>
        <taxon>Eukaryota</taxon>
        <taxon>Metazoa</taxon>
        <taxon>Chordata</taxon>
        <taxon>Craniata</taxon>
        <taxon>Vertebrata</taxon>
        <taxon>Euteleostomi</taxon>
        <taxon>Mammalia</taxon>
        <taxon>Eutheria</taxon>
        <taxon>Laurasiatheria</taxon>
        <taxon>Perissodactyla</taxon>
        <taxon>Equidae</taxon>
        <taxon>Equus</taxon>
    </lineage>
</organism>
<keyword evidence="3" id="KW-1185">Reference proteome</keyword>
<dbReference type="Ensembl" id="ENSECAT00000052596.2">
    <property type="protein sequence ID" value="ENSECAP00000031134.2"/>
    <property type="gene ID" value="ENSECAG00000036708.2"/>
</dbReference>
<feature type="region of interest" description="Disordered" evidence="1">
    <location>
        <begin position="88"/>
        <end position="110"/>
    </location>
</feature>
<protein>
    <submittedName>
        <fullName evidence="2">Uncharacterized protein</fullName>
    </submittedName>
</protein>
<dbReference type="Proteomes" id="UP000002281">
    <property type="component" value="Chromosome 14"/>
</dbReference>
<reference evidence="2" key="3">
    <citation type="submission" date="2025-09" db="UniProtKB">
        <authorList>
            <consortium name="Ensembl"/>
        </authorList>
    </citation>
    <scope>IDENTIFICATION</scope>
    <source>
        <strain evidence="2">Thoroughbred</strain>
    </source>
</reference>
<sequence length="222" mass="23385">MYMTPQKSCEAELRVSSSQSLLEEEDPAPLSQQLQATCASGREPLHHLDLPPASLVAVEYLPFYRTHGQLLAEDESALQPRVCRPQAADPSIGEVPLPEDSEPNGGFFPHYRSKEEHFPSLALPGRSCGGSQDPPTRSEAQAGCFCRTTVSCGCSVALAGPDLASGSSHCPVHCPLLLVSAGCSSDGGLDAPLSSDTAFGGCALCAPGFVPYYRSPEEGLHT</sequence>
<dbReference type="InParanoid" id="A0A3Q2HAR3"/>
<evidence type="ECO:0000313" key="3">
    <source>
        <dbReference type="Proteomes" id="UP000002281"/>
    </source>
</evidence>
<dbReference type="Bgee" id="ENSECAG00000036708">
    <property type="expression patterns" value="Expressed in testis and 1 other cell type or tissue"/>
</dbReference>
<evidence type="ECO:0000313" key="2">
    <source>
        <dbReference type="Ensembl" id="ENSECAP00000031134.2"/>
    </source>
</evidence>
<dbReference type="GeneTree" id="ENSGT00560000078590"/>
<accession>A0A3Q2HAR3</accession>
<feature type="region of interest" description="Disordered" evidence="1">
    <location>
        <begin position="1"/>
        <end position="30"/>
    </location>
</feature>
<reference evidence="2 3" key="1">
    <citation type="journal article" date="2009" name="Science">
        <title>Genome sequence, comparative analysis, and population genetics of the domestic horse.</title>
        <authorList>
            <consortium name="Broad Institute Genome Sequencing Platform"/>
            <consortium name="Broad Institute Whole Genome Assembly Team"/>
            <person name="Wade C.M."/>
            <person name="Giulotto E."/>
            <person name="Sigurdsson S."/>
            <person name="Zoli M."/>
            <person name="Gnerre S."/>
            <person name="Imsland F."/>
            <person name="Lear T.L."/>
            <person name="Adelson D.L."/>
            <person name="Bailey E."/>
            <person name="Bellone R.R."/>
            <person name="Bloecker H."/>
            <person name="Distl O."/>
            <person name="Edgar R.C."/>
            <person name="Garber M."/>
            <person name="Leeb T."/>
            <person name="Mauceli E."/>
            <person name="MacLeod J.N."/>
            <person name="Penedo M.C.T."/>
            <person name="Raison J.M."/>
            <person name="Sharpe T."/>
            <person name="Vogel J."/>
            <person name="Andersson L."/>
            <person name="Antczak D.F."/>
            <person name="Biagi T."/>
            <person name="Binns M.M."/>
            <person name="Chowdhary B.P."/>
            <person name="Coleman S.J."/>
            <person name="Della Valle G."/>
            <person name="Fryc S."/>
            <person name="Guerin G."/>
            <person name="Hasegawa T."/>
            <person name="Hill E.W."/>
            <person name="Jurka J."/>
            <person name="Kiialainen A."/>
            <person name="Lindgren G."/>
            <person name="Liu J."/>
            <person name="Magnani E."/>
            <person name="Mickelson J.R."/>
            <person name="Murray J."/>
            <person name="Nergadze S.G."/>
            <person name="Onofrio R."/>
            <person name="Pedroni S."/>
            <person name="Piras M.F."/>
            <person name="Raudsepp T."/>
            <person name="Rocchi M."/>
            <person name="Roeed K.H."/>
            <person name="Ryder O.A."/>
            <person name="Searle S."/>
            <person name="Skow L."/>
            <person name="Swinburne J.E."/>
            <person name="Syvaenen A.C."/>
            <person name="Tozaki T."/>
            <person name="Valberg S.J."/>
            <person name="Vaudin M."/>
            <person name="White J.R."/>
            <person name="Zody M.C."/>
            <person name="Lander E.S."/>
            <person name="Lindblad-Toh K."/>
        </authorList>
    </citation>
    <scope>NUCLEOTIDE SEQUENCE [LARGE SCALE GENOMIC DNA]</scope>
    <source>
        <strain evidence="2 3">Thoroughbred</strain>
    </source>
</reference>
<evidence type="ECO:0000256" key="1">
    <source>
        <dbReference type="SAM" id="MobiDB-lite"/>
    </source>
</evidence>
<dbReference type="AlphaFoldDB" id="A0A3Q2HAR3"/>
<dbReference type="PaxDb" id="9796-ENSECAP00000031134"/>
<proteinExistence type="predicted"/>
<name>A0A3Q2HAR3_HORSE</name>